<dbReference type="PROSITE" id="PS50097">
    <property type="entry name" value="BTB"/>
    <property type="match status" value="1"/>
</dbReference>
<accession>A0A2V1E859</accession>
<organism evidence="2 3">
    <name type="scientific">Periconia macrospinosa</name>
    <dbReference type="NCBI Taxonomy" id="97972"/>
    <lineage>
        <taxon>Eukaryota</taxon>
        <taxon>Fungi</taxon>
        <taxon>Dikarya</taxon>
        <taxon>Ascomycota</taxon>
        <taxon>Pezizomycotina</taxon>
        <taxon>Dothideomycetes</taxon>
        <taxon>Pleosporomycetidae</taxon>
        <taxon>Pleosporales</taxon>
        <taxon>Massarineae</taxon>
        <taxon>Periconiaceae</taxon>
        <taxon>Periconia</taxon>
    </lineage>
</organism>
<dbReference type="CDD" id="cd18186">
    <property type="entry name" value="BTB_POZ_ZBTB_KLHL-like"/>
    <property type="match status" value="1"/>
</dbReference>
<dbReference type="PANTHER" id="PTHR47843">
    <property type="entry name" value="BTB DOMAIN-CONTAINING PROTEIN-RELATED"/>
    <property type="match status" value="1"/>
</dbReference>
<protein>
    <recommendedName>
        <fullName evidence="1">BTB domain-containing protein</fullName>
    </recommendedName>
</protein>
<dbReference type="AlphaFoldDB" id="A0A2V1E859"/>
<dbReference type="OrthoDB" id="6359816at2759"/>
<dbReference type="SUPFAM" id="SSF54695">
    <property type="entry name" value="POZ domain"/>
    <property type="match status" value="1"/>
</dbReference>
<gene>
    <name evidence="2" type="ORF">DM02DRAFT_498558</name>
</gene>
<dbReference type="Proteomes" id="UP000244855">
    <property type="component" value="Unassembled WGS sequence"/>
</dbReference>
<dbReference type="InterPro" id="IPR011333">
    <property type="entry name" value="SKP1/BTB/POZ_sf"/>
</dbReference>
<feature type="domain" description="BTB" evidence="1">
    <location>
        <begin position="9"/>
        <end position="68"/>
    </location>
</feature>
<proteinExistence type="predicted"/>
<dbReference type="Gene3D" id="3.30.710.10">
    <property type="entry name" value="Potassium Channel Kv1.1, Chain A"/>
    <property type="match status" value="1"/>
</dbReference>
<evidence type="ECO:0000313" key="2">
    <source>
        <dbReference type="EMBL" id="PVI05415.1"/>
    </source>
</evidence>
<evidence type="ECO:0000259" key="1">
    <source>
        <dbReference type="PROSITE" id="PS50097"/>
    </source>
</evidence>
<feature type="non-terminal residue" evidence="2">
    <location>
        <position position="1"/>
    </location>
</feature>
<keyword evidence="3" id="KW-1185">Reference proteome</keyword>
<dbReference type="EMBL" id="KZ805314">
    <property type="protein sequence ID" value="PVI05415.1"/>
    <property type="molecule type" value="Genomic_DNA"/>
</dbReference>
<sequence length="182" mass="20738">RLYISGKYSDFTIVCRDDVHAVHKAIICPRSDFFAAAVDFGKEAIENKIELSTDEPEIVKLMIQYLYDWVIANSFYFLQGISTTDLTAPIIHAKVYAIAEKYHIQGLKFVAIENFRLATLDVIVNKEFCNAIDVVYTTTPDSDRGLRDLVVKRIRNIVERIGFPEEVESLCKEIPELAVDVM</sequence>
<feature type="non-terminal residue" evidence="2">
    <location>
        <position position="182"/>
    </location>
</feature>
<dbReference type="Pfam" id="PF00651">
    <property type="entry name" value="BTB"/>
    <property type="match status" value="1"/>
</dbReference>
<dbReference type="PANTHER" id="PTHR47843:SF5">
    <property type="entry name" value="BTB_POZ DOMAIN PROTEIN"/>
    <property type="match status" value="1"/>
</dbReference>
<name>A0A2V1E859_9PLEO</name>
<reference evidence="2 3" key="1">
    <citation type="journal article" date="2018" name="Sci. Rep.">
        <title>Comparative genomics provides insights into the lifestyle and reveals functional heterogeneity of dark septate endophytic fungi.</title>
        <authorList>
            <person name="Knapp D.G."/>
            <person name="Nemeth J.B."/>
            <person name="Barry K."/>
            <person name="Hainaut M."/>
            <person name="Henrissat B."/>
            <person name="Johnson J."/>
            <person name="Kuo A."/>
            <person name="Lim J.H.P."/>
            <person name="Lipzen A."/>
            <person name="Nolan M."/>
            <person name="Ohm R.A."/>
            <person name="Tamas L."/>
            <person name="Grigoriev I.V."/>
            <person name="Spatafora J.W."/>
            <person name="Nagy L.G."/>
            <person name="Kovacs G.M."/>
        </authorList>
    </citation>
    <scope>NUCLEOTIDE SEQUENCE [LARGE SCALE GENOMIC DNA]</scope>
    <source>
        <strain evidence="2 3">DSE2036</strain>
    </source>
</reference>
<dbReference type="STRING" id="97972.A0A2V1E859"/>
<evidence type="ECO:0000313" key="3">
    <source>
        <dbReference type="Proteomes" id="UP000244855"/>
    </source>
</evidence>
<dbReference type="InterPro" id="IPR000210">
    <property type="entry name" value="BTB/POZ_dom"/>
</dbReference>